<gene>
    <name evidence="2" type="ORF">ACFOMP_13175</name>
</gene>
<sequence length="84" mass="9332">MAAVFVLLVTLFAGPAFALMFKTRMARTTFEKRRARFAEGRLKKDPQTDPIGPHRPFWQNWLLASLIFGTVTAAVLAGLARLGV</sequence>
<protein>
    <recommendedName>
        <fullName evidence="4">DUF3899 domain-containing protein</fullName>
    </recommendedName>
</protein>
<dbReference type="Proteomes" id="UP001595596">
    <property type="component" value="Unassembled WGS sequence"/>
</dbReference>
<dbReference type="EMBL" id="JBHRXE010000037">
    <property type="protein sequence ID" value="MFC3570407.1"/>
    <property type="molecule type" value="Genomic_DNA"/>
</dbReference>
<keyword evidence="1" id="KW-0812">Transmembrane</keyword>
<accession>A0ABV7S0Z3</accession>
<evidence type="ECO:0000313" key="2">
    <source>
        <dbReference type="EMBL" id="MFC3570407.1"/>
    </source>
</evidence>
<keyword evidence="1" id="KW-0472">Membrane</keyword>
<dbReference type="RefSeq" id="WP_379031281.1">
    <property type="nucleotide sequence ID" value="NZ_JBHRXE010000037.1"/>
</dbReference>
<organism evidence="2 3">
    <name type="scientific">Paracoccus simplex</name>
    <dbReference type="NCBI Taxonomy" id="2086346"/>
    <lineage>
        <taxon>Bacteria</taxon>
        <taxon>Pseudomonadati</taxon>
        <taxon>Pseudomonadota</taxon>
        <taxon>Alphaproteobacteria</taxon>
        <taxon>Rhodobacterales</taxon>
        <taxon>Paracoccaceae</taxon>
        <taxon>Paracoccus</taxon>
    </lineage>
</organism>
<evidence type="ECO:0008006" key="4">
    <source>
        <dbReference type="Google" id="ProtNLM"/>
    </source>
</evidence>
<keyword evidence="3" id="KW-1185">Reference proteome</keyword>
<keyword evidence="1" id="KW-1133">Transmembrane helix</keyword>
<reference evidence="3" key="1">
    <citation type="journal article" date="2019" name="Int. J. Syst. Evol. Microbiol.">
        <title>The Global Catalogue of Microorganisms (GCM) 10K type strain sequencing project: providing services to taxonomists for standard genome sequencing and annotation.</title>
        <authorList>
            <consortium name="The Broad Institute Genomics Platform"/>
            <consortium name="The Broad Institute Genome Sequencing Center for Infectious Disease"/>
            <person name="Wu L."/>
            <person name="Ma J."/>
        </authorList>
    </citation>
    <scope>NUCLEOTIDE SEQUENCE [LARGE SCALE GENOMIC DNA]</scope>
    <source>
        <strain evidence="3">VKM B-3226</strain>
    </source>
</reference>
<evidence type="ECO:0000313" key="3">
    <source>
        <dbReference type="Proteomes" id="UP001595596"/>
    </source>
</evidence>
<comment type="caution">
    <text evidence="2">The sequence shown here is derived from an EMBL/GenBank/DDBJ whole genome shotgun (WGS) entry which is preliminary data.</text>
</comment>
<proteinExistence type="predicted"/>
<evidence type="ECO:0000256" key="1">
    <source>
        <dbReference type="SAM" id="Phobius"/>
    </source>
</evidence>
<feature type="transmembrane region" description="Helical" evidence="1">
    <location>
        <begin position="61"/>
        <end position="80"/>
    </location>
</feature>
<name>A0ABV7S0Z3_9RHOB</name>